<evidence type="ECO:0000313" key="5">
    <source>
        <dbReference type="EMBL" id="RRT51895.1"/>
    </source>
</evidence>
<accession>A0A426YJH9</accession>
<evidence type="ECO:0000313" key="6">
    <source>
        <dbReference type="Proteomes" id="UP000287651"/>
    </source>
</evidence>
<protein>
    <recommendedName>
        <fullName evidence="4">RRM domain-containing protein</fullName>
    </recommendedName>
</protein>
<keyword evidence="1" id="KW-0677">Repeat</keyword>
<dbReference type="InterPro" id="IPR012677">
    <property type="entry name" value="Nucleotide-bd_a/b_plait_sf"/>
</dbReference>
<reference evidence="5 6" key="1">
    <citation type="journal article" date="2014" name="Agronomy (Basel)">
        <title>A Draft Genome Sequence for Ensete ventricosum, the Drought-Tolerant Tree Against Hunger.</title>
        <authorList>
            <person name="Harrison J."/>
            <person name="Moore K.A."/>
            <person name="Paszkiewicz K."/>
            <person name="Jones T."/>
            <person name="Grant M."/>
            <person name="Ambacheew D."/>
            <person name="Muzemil S."/>
            <person name="Studholme D.J."/>
        </authorList>
    </citation>
    <scope>NUCLEOTIDE SEQUENCE [LARGE SCALE GENOMIC DNA]</scope>
</reference>
<sequence>MKNLDQDITEELIKLKFSEFGKILSVYIATDDNGNSRGFGFVNFESSDCAKRAMEAMNGVQLGAYGALPLLHINIIRSLTYYSFFYPC</sequence>
<comment type="caution">
    <text evidence="5">The sequence shown here is derived from an EMBL/GenBank/DDBJ whole genome shotgun (WGS) entry which is preliminary data.</text>
</comment>
<dbReference type="EMBL" id="AMZH03011981">
    <property type="protein sequence ID" value="RRT51895.1"/>
    <property type="molecule type" value="Genomic_DNA"/>
</dbReference>
<dbReference type="PANTHER" id="PTHR24012">
    <property type="entry name" value="RNA BINDING PROTEIN"/>
    <property type="match status" value="1"/>
</dbReference>
<evidence type="ECO:0000256" key="3">
    <source>
        <dbReference type="PROSITE-ProRule" id="PRU00176"/>
    </source>
</evidence>
<dbReference type="PROSITE" id="PS50102">
    <property type="entry name" value="RRM"/>
    <property type="match status" value="1"/>
</dbReference>
<organism evidence="5 6">
    <name type="scientific">Ensete ventricosum</name>
    <name type="common">Abyssinian banana</name>
    <name type="synonym">Musa ensete</name>
    <dbReference type="NCBI Taxonomy" id="4639"/>
    <lineage>
        <taxon>Eukaryota</taxon>
        <taxon>Viridiplantae</taxon>
        <taxon>Streptophyta</taxon>
        <taxon>Embryophyta</taxon>
        <taxon>Tracheophyta</taxon>
        <taxon>Spermatophyta</taxon>
        <taxon>Magnoliopsida</taxon>
        <taxon>Liliopsida</taxon>
        <taxon>Zingiberales</taxon>
        <taxon>Musaceae</taxon>
        <taxon>Ensete</taxon>
    </lineage>
</organism>
<dbReference type="SUPFAM" id="SSF54928">
    <property type="entry name" value="RNA-binding domain, RBD"/>
    <property type="match status" value="1"/>
</dbReference>
<evidence type="ECO:0000256" key="1">
    <source>
        <dbReference type="ARBA" id="ARBA00022737"/>
    </source>
</evidence>
<gene>
    <name evidence="5" type="ORF">B296_00049042</name>
</gene>
<dbReference type="InterPro" id="IPR035979">
    <property type="entry name" value="RBD_domain_sf"/>
</dbReference>
<dbReference type="Proteomes" id="UP000287651">
    <property type="component" value="Unassembled WGS sequence"/>
</dbReference>
<dbReference type="AlphaFoldDB" id="A0A426YJH9"/>
<keyword evidence="2 3" id="KW-0694">RNA-binding</keyword>
<dbReference type="InterPro" id="IPR000504">
    <property type="entry name" value="RRM_dom"/>
</dbReference>
<dbReference type="Gene3D" id="3.30.70.330">
    <property type="match status" value="1"/>
</dbReference>
<evidence type="ECO:0000259" key="4">
    <source>
        <dbReference type="PROSITE" id="PS50102"/>
    </source>
</evidence>
<dbReference type="Pfam" id="PF00076">
    <property type="entry name" value="RRM_1"/>
    <property type="match status" value="1"/>
</dbReference>
<dbReference type="SMART" id="SM00360">
    <property type="entry name" value="RRM"/>
    <property type="match status" value="1"/>
</dbReference>
<feature type="domain" description="RRM" evidence="4">
    <location>
        <begin position="1"/>
        <end position="78"/>
    </location>
</feature>
<name>A0A426YJH9_ENSVE</name>
<proteinExistence type="predicted"/>
<evidence type="ECO:0000256" key="2">
    <source>
        <dbReference type="ARBA" id="ARBA00022884"/>
    </source>
</evidence>
<dbReference type="GO" id="GO:0003723">
    <property type="term" value="F:RNA binding"/>
    <property type="evidence" value="ECO:0007669"/>
    <property type="project" value="UniProtKB-UniRule"/>
</dbReference>